<accession>A0A1G1ZTR5</accession>
<gene>
    <name evidence="2" type="ORF">A3H63_00465</name>
</gene>
<evidence type="ECO:0000313" key="2">
    <source>
        <dbReference type="EMBL" id="OGY67871.1"/>
    </source>
</evidence>
<sequence>MAIVLEEKQQSSWKTIITVLLIIGFFAGGAYFLFFKEVPGIETIVPSQLKSTSELSKVQFDPAGVMNSDAFRALRRYAGQPSIGQVGRSNPFIRF</sequence>
<proteinExistence type="predicted"/>
<dbReference type="EMBL" id="MHJM01000015">
    <property type="protein sequence ID" value="OGY67871.1"/>
    <property type="molecule type" value="Genomic_DNA"/>
</dbReference>
<reference evidence="2 3" key="1">
    <citation type="journal article" date="2016" name="Nat. Commun.">
        <title>Thousands of microbial genomes shed light on interconnected biogeochemical processes in an aquifer system.</title>
        <authorList>
            <person name="Anantharaman K."/>
            <person name="Brown C.T."/>
            <person name="Hug L.A."/>
            <person name="Sharon I."/>
            <person name="Castelle C.J."/>
            <person name="Probst A.J."/>
            <person name="Thomas B.C."/>
            <person name="Singh A."/>
            <person name="Wilkins M.J."/>
            <person name="Karaoz U."/>
            <person name="Brodie E.L."/>
            <person name="Williams K.H."/>
            <person name="Hubbard S.S."/>
            <person name="Banfield J.F."/>
        </authorList>
    </citation>
    <scope>NUCLEOTIDE SEQUENCE [LARGE SCALE GENOMIC DNA]</scope>
</reference>
<keyword evidence="1" id="KW-0812">Transmembrane</keyword>
<evidence type="ECO:0000256" key="1">
    <source>
        <dbReference type="SAM" id="Phobius"/>
    </source>
</evidence>
<name>A0A1G1ZTR5_9BACT</name>
<dbReference type="AlphaFoldDB" id="A0A1G1ZTR5"/>
<organism evidence="2 3">
    <name type="scientific">Candidatus Harrisonbacteria bacterium RIFCSPLOWO2_02_FULL_45_10c</name>
    <dbReference type="NCBI Taxonomy" id="1798410"/>
    <lineage>
        <taxon>Bacteria</taxon>
        <taxon>Candidatus Harrisoniibacteriota</taxon>
    </lineage>
</organism>
<dbReference type="Proteomes" id="UP000176284">
    <property type="component" value="Unassembled WGS sequence"/>
</dbReference>
<evidence type="ECO:0000313" key="3">
    <source>
        <dbReference type="Proteomes" id="UP000176284"/>
    </source>
</evidence>
<feature type="transmembrane region" description="Helical" evidence="1">
    <location>
        <begin position="12"/>
        <end position="34"/>
    </location>
</feature>
<protein>
    <submittedName>
        <fullName evidence="2">Uncharacterized protein</fullName>
    </submittedName>
</protein>
<comment type="caution">
    <text evidence="2">The sequence shown here is derived from an EMBL/GenBank/DDBJ whole genome shotgun (WGS) entry which is preliminary data.</text>
</comment>
<keyword evidence="1" id="KW-1133">Transmembrane helix</keyword>
<keyword evidence="1" id="KW-0472">Membrane</keyword>